<sequence>MKVVRTIKEIREALAPCRPSKTVGLVPTMGYFHVGHLSLMAHARKECDLVVTSLFVNPTQFGQGEDFESYPRDEKRDFKLARDAGVDIIFTPGADEMYEDDFGFYVQAPEELTNRLCGASRPGHFQGVATVVTKLFNIIQPQRAYFGQKDLQQLVVIKRMVKDLNQPVEVVGLPIIREADGLALSSRNVYLSPDERHNALALYQTLRFGRELLDKGLRNTEELKTRMKEFLKTQNSGIRLDYLEVLNVENLSTPKTLAGSIALAGAIWLGKTRLIDNIILEV</sequence>
<feature type="binding site" evidence="13">
    <location>
        <begin position="147"/>
        <end position="150"/>
    </location>
    <ligand>
        <name>ATP</name>
        <dbReference type="ChEBI" id="CHEBI:30616"/>
    </ligand>
</feature>
<dbReference type="Pfam" id="PF02569">
    <property type="entry name" value="Pantoate_ligase"/>
    <property type="match status" value="1"/>
</dbReference>
<evidence type="ECO:0000256" key="3">
    <source>
        <dbReference type="ARBA" id="ARBA00009256"/>
    </source>
</evidence>
<reference evidence="14 15" key="1">
    <citation type="submission" date="2023-04" db="EMBL/GenBank/DDBJ databases">
        <authorList>
            <person name="Hsu D."/>
        </authorList>
    </citation>
    <scope>NUCLEOTIDE SEQUENCE [LARGE SCALE GENOMIC DNA]</scope>
    <source>
        <strain evidence="14 15">MK1</strain>
    </source>
</reference>
<dbReference type="CDD" id="cd00560">
    <property type="entry name" value="PanC"/>
    <property type="match status" value="1"/>
</dbReference>
<feature type="binding site" evidence="13">
    <location>
        <begin position="184"/>
        <end position="187"/>
    </location>
    <ligand>
        <name>ATP</name>
        <dbReference type="ChEBI" id="CHEBI:30616"/>
    </ligand>
</feature>
<gene>
    <name evidence="13 14" type="primary">panC</name>
    <name evidence="14" type="ORF">MFMK1_000183</name>
</gene>
<evidence type="ECO:0000256" key="5">
    <source>
        <dbReference type="ARBA" id="ARBA00014155"/>
    </source>
</evidence>
<dbReference type="GO" id="GO:0015940">
    <property type="term" value="P:pantothenate biosynthetic process"/>
    <property type="evidence" value="ECO:0007669"/>
    <property type="project" value="UniProtKB-UniRule"/>
</dbReference>
<dbReference type="HAMAP" id="MF_00158">
    <property type="entry name" value="PanC"/>
    <property type="match status" value="1"/>
</dbReference>
<organism evidence="14 15">
    <name type="scientific">Metallumcola ferriviriculae</name>
    <dbReference type="NCBI Taxonomy" id="3039180"/>
    <lineage>
        <taxon>Bacteria</taxon>
        <taxon>Bacillati</taxon>
        <taxon>Bacillota</taxon>
        <taxon>Clostridia</taxon>
        <taxon>Neomoorellales</taxon>
        <taxon>Desulfitibacteraceae</taxon>
        <taxon>Metallumcola</taxon>
    </lineage>
</organism>
<dbReference type="PANTHER" id="PTHR21299">
    <property type="entry name" value="CYTIDYLATE KINASE/PANTOATE-BETA-ALANINE LIGASE"/>
    <property type="match status" value="1"/>
</dbReference>
<feature type="binding site" evidence="13">
    <location>
        <position position="60"/>
    </location>
    <ligand>
        <name>(R)-pantoate</name>
        <dbReference type="ChEBI" id="CHEBI:15980"/>
    </ligand>
</feature>
<evidence type="ECO:0000256" key="2">
    <source>
        <dbReference type="ARBA" id="ARBA00004990"/>
    </source>
</evidence>
<name>A0AAU0UJJ5_9FIRM</name>
<evidence type="ECO:0000256" key="11">
    <source>
        <dbReference type="ARBA" id="ARBA00048258"/>
    </source>
</evidence>
<dbReference type="AlphaFoldDB" id="A0AAU0UJJ5"/>
<feature type="binding site" evidence="13">
    <location>
        <position position="153"/>
    </location>
    <ligand>
        <name>(R)-pantoate</name>
        <dbReference type="ChEBI" id="CHEBI:15980"/>
    </ligand>
</feature>
<evidence type="ECO:0000256" key="9">
    <source>
        <dbReference type="ARBA" id="ARBA00022741"/>
    </source>
</evidence>
<keyword evidence="10 13" id="KW-0067">ATP-binding</keyword>
<dbReference type="GO" id="GO:0004592">
    <property type="term" value="F:pantoate-beta-alanine ligase activity"/>
    <property type="evidence" value="ECO:0007669"/>
    <property type="project" value="UniProtKB-UniRule"/>
</dbReference>
<evidence type="ECO:0000256" key="12">
    <source>
        <dbReference type="ARBA" id="ARBA00055042"/>
    </source>
</evidence>
<comment type="similarity">
    <text evidence="3 13">Belongs to the pantothenate synthetase family.</text>
</comment>
<keyword evidence="7 13" id="KW-0436">Ligase</keyword>
<dbReference type="Gene3D" id="3.40.50.620">
    <property type="entry name" value="HUPs"/>
    <property type="match status" value="1"/>
</dbReference>
<dbReference type="KEGG" id="dbc:MFMK1_000183"/>
<dbReference type="GO" id="GO:0005524">
    <property type="term" value="F:ATP binding"/>
    <property type="evidence" value="ECO:0007669"/>
    <property type="project" value="UniProtKB-KW"/>
</dbReference>
<evidence type="ECO:0000313" key="15">
    <source>
        <dbReference type="Proteomes" id="UP001329915"/>
    </source>
</evidence>
<accession>A0AAU0UJJ5</accession>
<dbReference type="Proteomes" id="UP001329915">
    <property type="component" value="Chromosome"/>
</dbReference>
<keyword evidence="8 13" id="KW-0566">Pantothenate biosynthesis</keyword>
<evidence type="ECO:0000256" key="1">
    <source>
        <dbReference type="ARBA" id="ARBA00004496"/>
    </source>
</evidence>
<feature type="binding site" evidence="13">
    <location>
        <begin position="29"/>
        <end position="36"/>
    </location>
    <ligand>
        <name>ATP</name>
        <dbReference type="ChEBI" id="CHEBI:30616"/>
    </ligand>
</feature>
<dbReference type="GO" id="GO:0005829">
    <property type="term" value="C:cytosol"/>
    <property type="evidence" value="ECO:0007669"/>
    <property type="project" value="TreeGrafter"/>
</dbReference>
<evidence type="ECO:0000256" key="4">
    <source>
        <dbReference type="ARBA" id="ARBA00012219"/>
    </source>
</evidence>
<dbReference type="InterPro" id="IPR014729">
    <property type="entry name" value="Rossmann-like_a/b/a_fold"/>
</dbReference>
<evidence type="ECO:0000313" key="14">
    <source>
        <dbReference type="EMBL" id="WRO20415.1"/>
    </source>
</evidence>
<comment type="miscellaneous">
    <text evidence="13">The reaction proceeds by a bi uni uni bi ping pong mechanism.</text>
</comment>
<keyword evidence="6 13" id="KW-0963">Cytoplasm</keyword>
<proteinExistence type="inferred from homology"/>
<feature type="binding site" evidence="13">
    <location>
        <position position="176"/>
    </location>
    <ligand>
        <name>ATP</name>
        <dbReference type="ChEBI" id="CHEBI:30616"/>
    </ligand>
</feature>
<dbReference type="EC" id="6.3.2.1" evidence="4 13"/>
<dbReference type="RefSeq" id="WP_366923313.1">
    <property type="nucleotide sequence ID" value="NZ_CP121694.1"/>
</dbReference>
<protein>
    <recommendedName>
        <fullName evidence="5 13">Pantothenate synthetase</fullName>
        <shortName evidence="13">PS</shortName>
        <ecNumber evidence="4 13">6.3.2.1</ecNumber>
    </recommendedName>
    <alternativeName>
        <fullName evidence="13">Pantoate--beta-alanine ligase</fullName>
    </alternativeName>
    <alternativeName>
        <fullName evidence="13">Pantoate-activating enzyme</fullName>
    </alternativeName>
</protein>
<keyword evidence="9 13" id="KW-0547">Nucleotide-binding</keyword>
<comment type="function">
    <text evidence="12 13">Catalyzes the condensation of pantoate with beta-alanine in an ATP-dependent reaction via a pantoyl-adenylate intermediate.</text>
</comment>
<dbReference type="Gene3D" id="3.30.1300.10">
    <property type="entry name" value="Pantoate-beta-alanine ligase, C-terminal domain"/>
    <property type="match status" value="1"/>
</dbReference>
<dbReference type="FunFam" id="3.40.50.620:FF:000114">
    <property type="entry name" value="Pantothenate synthetase"/>
    <property type="match status" value="1"/>
</dbReference>
<keyword evidence="15" id="KW-1185">Reference proteome</keyword>
<feature type="active site" description="Proton donor" evidence="13">
    <location>
        <position position="36"/>
    </location>
</feature>
<evidence type="ECO:0000256" key="7">
    <source>
        <dbReference type="ARBA" id="ARBA00022598"/>
    </source>
</evidence>
<dbReference type="EMBL" id="CP121694">
    <property type="protein sequence ID" value="WRO20415.1"/>
    <property type="molecule type" value="Genomic_DNA"/>
</dbReference>
<comment type="subunit">
    <text evidence="13">Homodimer.</text>
</comment>
<evidence type="ECO:0000256" key="13">
    <source>
        <dbReference type="HAMAP-Rule" id="MF_00158"/>
    </source>
</evidence>
<comment type="catalytic activity">
    <reaction evidence="11 13">
        <text>(R)-pantoate + beta-alanine + ATP = (R)-pantothenate + AMP + diphosphate + H(+)</text>
        <dbReference type="Rhea" id="RHEA:10912"/>
        <dbReference type="ChEBI" id="CHEBI:15378"/>
        <dbReference type="ChEBI" id="CHEBI:15980"/>
        <dbReference type="ChEBI" id="CHEBI:29032"/>
        <dbReference type="ChEBI" id="CHEBI:30616"/>
        <dbReference type="ChEBI" id="CHEBI:33019"/>
        <dbReference type="ChEBI" id="CHEBI:57966"/>
        <dbReference type="ChEBI" id="CHEBI:456215"/>
        <dbReference type="EC" id="6.3.2.1"/>
    </reaction>
</comment>
<feature type="binding site" evidence="13">
    <location>
        <position position="60"/>
    </location>
    <ligand>
        <name>beta-alanine</name>
        <dbReference type="ChEBI" id="CHEBI:57966"/>
    </ligand>
</feature>
<dbReference type="NCBIfam" id="TIGR00018">
    <property type="entry name" value="panC"/>
    <property type="match status" value="1"/>
</dbReference>
<comment type="subcellular location">
    <subcellularLocation>
        <location evidence="1 13">Cytoplasm</location>
    </subcellularLocation>
</comment>
<dbReference type="InterPro" id="IPR003721">
    <property type="entry name" value="Pantoate_ligase"/>
</dbReference>
<dbReference type="PANTHER" id="PTHR21299:SF1">
    <property type="entry name" value="PANTOATE--BETA-ALANINE LIGASE"/>
    <property type="match status" value="1"/>
</dbReference>
<dbReference type="InterPro" id="IPR042176">
    <property type="entry name" value="Pantoate_ligase_C"/>
</dbReference>
<evidence type="ECO:0000256" key="8">
    <source>
        <dbReference type="ARBA" id="ARBA00022655"/>
    </source>
</evidence>
<comment type="pathway">
    <text evidence="2 13">Cofactor biosynthesis; (R)-pantothenate biosynthesis; (R)-pantothenate from (R)-pantoate and beta-alanine: step 1/1.</text>
</comment>
<evidence type="ECO:0000256" key="6">
    <source>
        <dbReference type="ARBA" id="ARBA00022490"/>
    </source>
</evidence>
<evidence type="ECO:0000256" key="10">
    <source>
        <dbReference type="ARBA" id="ARBA00022840"/>
    </source>
</evidence>
<dbReference type="SUPFAM" id="SSF52374">
    <property type="entry name" value="Nucleotidylyl transferase"/>
    <property type="match status" value="1"/>
</dbReference>